<dbReference type="InParanoid" id="D5GEP4"/>
<dbReference type="HOGENOM" id="CLU_2559958_0_0_1"/>
<dbReference type="RefSeq" id="XP_002838796.1">
    <property type="nucleotide sequence ID" value="XM_002838750.1"/>
</dbReference>
<evidence type="ECO:0000313" key="1">
    <source>
        <dbReference type="EMBL" id="CAZ82987.1"/>
    </source>
</evidence>
<protein>
    <submittedName>
        <fullName evidence="1">(Perigord truffle) hypothetical protein</fullName>
    </submittedName>
</protein>
<dbReference type="KEGG" id="tml:GSTUM_00001305001"/>
<keyword evidence="2" id="KW-1185">Reference proteome</keyword>
<proteinExistence type="predicted"/>
<dbReference type="Proteomes" id="UP000006911">
    <property type="component" value="Unassembled WGS sequence"/>
</dbReference>
<sequence length="82" mass="9596">MRVCFWKGYPSIHTLFGLSPLRAMVDPVVKPEYNTLHRVISYEYWYFGQSLSCNGAQRKSPQHHRYPLNSSGDQEYLQRVCG</sequence>
<organism evidence="1 2">
    <name type="scientific">Tuber melanosporum (strain Mel28)</name>
    <name type="common">Perigord black truffle</name>
    <dbReference type="NCBI Taxonomy" id="656061"/>
    <lineage>
        <taxon>Eukaryota</taxon>
        <taxon>Fungi</taxon>
        <taxon>Dikarya</taxon>
        <taxon>Ascomycota</taxon>
        <taxon>Pezizomycotina</taxon>
        <taxon>Pezizomycetes</taxon>
        <taxon>Pezizales</taxon>
        <taxon>Tuberaceae</taxon>
        <taxon>Tuber</taxon>
    </lineage>
</organism>
<dbReference type="AlphaFoldDB" id="D5GEP4"/>
<name>D5GEP4_TUBMM</name>
<gene>
    <name evidence="1" type="ORF">GSTUM_00001305001</name>
</gene>
<reference evidence="1 2" key="1">
    <citation type="journal article" date="2010" name="Nature">
        <title>Perigord black truffle genome uncovers evolutionary origins and mechanisms of symbiosis.</title>
        <authorList>
            <person name="Martin F."/>
            <person name="Kohler A."/>
            <person name="Murat C."/>
            <person name="Balestrini R."/>
            <person name="Coutinho P.M."/>
            <person name="Jaillon O."/>
            <person name="Montanini B."/>
            <person name="Morin E."/>
            <person name="Noel B."/>
            <person name="Percudani R."/>
            <person name="Porcel B."/>
            <person name="Rubini A."/>
            <person name="Amicucci A."/>
            <person name="Amselem J."/>
            <person name="Anthouard V."/>
            <person name="Arcioni S."/>
            <person name="Artiguenave F."/>
            <person name="Aury J.M."/>
            <person name="Ballario P."/>
            <person name="Bolchi A."/>
            <person name="Brenna A."/>
            <person name="Brun A."/>
            <person name="Buee M."/>
            <person name="Cantarel B."/>
            <person name="Chevalier G."/>
            <person name="Couloux A."/>
            <person name="Da Silva C."/>
            <person name="Denoeud F."/>
            <person name="Duplessis S."/>
            <person name="Ghignone S."/>
            <person name="Hilselberger B."/>
            <person name="Iotti M."/>
            <person name="Marcais B."/>
            <person name="Mello A."/>
            <person name="Miranda M."/>
            <person name="Pacioni G."/>
            <person name="Quesneville H."/>
            <person name="Riccioni C."/>
            <person name="Ruotolo R."/>
            <person name="Splivallo R."/>
            <person name="Stocchi V."/>
            <person name="Tisserant E."/>
            <person name="Viscomi A.R."/>
            <person name="Zambonelli A."/>
            <person name="Zampieri E."/>
            <person name="Henrissat B."/>
            <person name="Lebrun M.H."/>
            <person name="Paolocci F."/>
            <person name="Bonfante P."/>
            <person name="Ottonello S."/>
            <person name="Wincker P."/>
        </authorList>
    </citation>
    <scope>NUCLEOTIDE SEQUENCE [LARGE SCALE GENOMIC DNA]</scope>
    <source>
        <strain evidence="1 2">Mel28</strain>
    </source>
</reference>
<dbReference type="GeneID" id="9184898"/>
<evidence type="ECO:0000313" key="2">
    <source>
        <dbReference type="Proteomes" id="UP000006911"/>
    </source>
</evidence>
<accession>D5GEP4</accession>
<dbReference type="EMBL" id="FN430181">
    <property type="protein sequence ID" value="CAZ82987.1"/>
    <property type="molecule type" value="Genomic_DNA"/>
</dbReference>